<evidence type="ECO:0000313" key="4">
    <source>
        <dbReference type="EMBL" id="GHA49205.1"/>
    </source>
</evidence>
<evidence type="ECO:0000259" key="3">
    <source>
        <dbReference type="PROSITE" id="PS50894"/>
    </source>
</evidence>
<dbReference type="Pfam" id="PF01627">
    <property type="entry name" value="Hpt"/>
    <property type="match status" value="1"/>
</dbReference>
<dbReference type="Proteomes" id="UP000634455">
    <property type="component" value="Unassembled WGS sequence"/>
</dbReference>
<feature type="domain" description="HPt" evidence="3">
    <location>
        <begin position="15"/>
        <end position="115"/>
    </location>
</feature>
<dbReference type="EMBL" id="BMZF01000002">
    <property type="protein sequence ID" value="GHA49205.1"/>
    <property type="molecule type" value="Genomic_DNA"/>
</dbReference>
<evidence type="ECO:0000256" key="2">
    <source>
        <dbReference type="PROSITE-ProRule" id="PRU00110"/>
    </source>
</evidence>
<proteinExistence type="predicted"/>
<keyword evidence="5" id="KW-1185">Reference proteome</keyword>
<protein>
    <submittedName>
        <fullName evidence="4">Nickel transporter</fullName>
    </submittedName>
</protein>
<sequence length="115" mass="12574">MIDWAQIQQLEEDVGTEDLAEVTEVFLEEVDEAIDALRGVVSLENSDMASALHFLKGSAANLGFVIFANLCSQGEQLANDGVGETVNLETIVTTYDQSKLQFMNQACDHCGLDFK</sequence>
<dbReference type="PROSITE" id="PS50894">
    <property type="entry name" value="HPT"/>
    <property type="match status" value="1"/>
</dbReference>
<name>A0ABQ3CZD9_9RHOB</name>
<dbReference type="InterPro" id="IPR036641">
    <property type="entry name" value="HPT_dom_sf"/>
</dbReference>
<evidence type="ECO:0000256" key="1">
    <source>
        <dbReference type="ARBA" id="ARBA00023012"/>
    </source>
</evidence>
<dbReference type="RefSeq" id="WP_189639773.1">
    <property type="nucleotide sequence ID" value="NZ_BMZF01000002.1"/>
</dbReference>
<reference evidence="5" key="1">
    <citation type="journal article" date="2019" name="Int. J. Syst. Evol. Microbiol.">
        <title>The Global Catalogue of Microorganisms (GCM) 10K type strain sequencing project: providing services to taxonomists for standard genome sequencing and annotation.</title>
        <authorList>
            <consortium name="The Broad Institute Genomics Platform"/>
            <consortium name="The Broad Institute Genome Sequencing Center for Infectious Disease"/>
            <person name="Wu L."/>
            <person name="Ma J."/>
        </authorList>
    </citation>
    <scope>NUCLEOTIDE SEQUENCE [LARGE SCALE GENOMIC DNA]</scope>
    <source>
        <strain evidence="5">KCTC 32465</strain>
    </source>
</reference>
<dbReference type="Gene3D" id="1.20.120.160">
    <property type="entry name" value="HPT domain"/>
    <property type="match status" value="1"/>
</dbReference>
<comment type="caution">
    <text evidence="4">The sequence shown here is derived from an EMBL/GenBank/DDBJ whole genome shotgun (WGS) entry which is preliminary data.</text>
</comment>
<gene>
    <name evidence="4" type="ORF">GCM10008927_12980</name>
</gene>
<organism evidence="4 5">
    <name type="scientific">Paramylibacter ulvae</name>
    <dbReference type="NCBI Taxonomy" id="1651968"/>
    <lineage>
        <taxon>Bacteria</taxon>
        <taxon>Pseudomonadati</taxon>
        <taxon>Pseudomonadota</taxon>
        <taxon>Alphaproteobacteria</taxon>
        <taxon>Rhodobacterales</taxon>
        <taxon>Paracoccaceae</taxon>
        <taxon>Paramylibacter</taxon>
    </lineage>
</organism>
<accession>A0ABQ3CZD9</accession>
<dbReference type="SUPFAM" id="SSF47226">
    <property type="entry name" value="Histidine-containing phosphotransfer domain, HPT domain"/>
    <property type="match status" value="1"/>
</dbReference>
<keyword evidence="1" id="KW-0902">Two-component regulatory system</keyword>
<dbReference type="CDD" id="cd00088">
    <property type="entry name" value="HPT"/>
    <property type="match status" value="1"/>
</dbReference>
<keyword evidence="2" id="KW-0597">Phosphoprotein</keyword>
<dbReference type="InterPro" id="IPR008207">
    <property type="entry name" value="Sig_transdc_His_kin_Hpt_dom"/>
</dbReference>
<evidence type="ECO:0000313" key="5">
    <source>
        <dbReference type="Proteomes" id="UP000634455"/>
    </source>
</evidence>
<feature type="modified residue" description="Phosphohistidine" evidence="2">
    <location>
        <position position="53"/>
    </location>
</feature>